<dbReference type="PANTHER" id="PTHR32294:SF4">
    <property type="entry name" value="ERROR-PRONE DNA POLYMERASE"/>
    <property type="match status" value="1"/>
</dbReference>
<evidence type="ECO:0000256" key="6">
    <source>
        <dbReference type="ARBA" id="ARBA00022932"/>
    </source>
</evidence>
<dbReference type="HAMAP" id="MF_01902">
    <property type="entry name" value="DNApol_error_prone"/>
    <property type="match status" value="1"/>
</dbReference>
<evidence type="ECO:0000256" key="4">
    <source>
        <dbReference type="ARBA" id="ARBA00022705"/>
    </source>
</evidence>
<dbReference type="Pfam" id="PF07733">
    <property type="entry name" value="DNA_pol3_alpha"/>
    <property type="match status" value="1"/>
</dbReference>
<dbReference type="CDD" id="cd07434">
    <property type="entry name" value="PHP_PolIIIA_DnaE2"/>
    <property type="match status" value="1"/>
</dbReference>
<evidence type="ECO:0000256" key="9">
    <source>
        <dbReference type="HAMAP-Rule" id="MF_01902"/>
    </source>
</evidence>
<comment type="subcellular location">
    <subcellularLocation>
        <location evidence="9">Cytoplasm</location>
    </subcellularLocation>
</comment>
<accession>A0ABV9NKI7</accession>
<reference evidence="13" key="1">
    <citation type="journal article" date="2019" name="Int. J. Syst. Evol. Microbiol.">
        <title>The Global Catalogue of Microorganisms (GCM) 10K type strain sequencing project: providing services to taxonomists for standard genome sequencing and annotation.</title>
        <authorList>
            <consortium name="The Broad Institute Genomics Platform"/>
            <consortium name="The Broad Institute Genome Sequencing Center for Infectious Disease"/>
            <person name="Wu L."/>
            <person name="Ma J."/>
        </authorList>
    </citation>
    <scope>NUCLEOTIDE SEQUENCE [LARGE SCALE GENOMIC DNA]</scope>
    <source>
        <strain evidence="13">CGMCC 1.13574</strain>
    </source>
</reference>
<dbReference type="CDD" id="cd04485">
    <property type="entry name" value="DnaE_OBF"/>
    <property type="match status" value="1"/>
</dbReference>
<comment type="similarity">
    <text evidence="9">Belongs to the DNA polymerase type-C family. DnaE2 subfamily.</text>
</comment>
<dbReference type="SMART" id="SM00481">
    <property type="entry name" value="POLIIIAc"/>
    <property type="match status" value="1"/>
</dbReference>
<feature type="compositionally biased region" description="Pro residues" evidence="10">
    <location>
        <begin position="1"/>
        <end position="11"/>
    </location>
</feature>
<evidence type="ECO:0000256" key="1">
    <source>
        <dbReference type="ARBA" id="ARBA00022490"/>
    </source>
</evidence>
<gene>
    <name evidence="9" type="primary">dnaE2</name>
    <name evidence="12" type="ORF">ACFO3Q_05225</name>
</gene>
<comment type="catalytic activity">
    <reaction evidence="8 9">
        <text>DNA(n) + a 2'-deoxyribonucleoside 5'-triphosphate = DNA(n+1) + diphosphate</text>
        <dbReference type="Rhea" id="RHEA:22508"/>
        <dbReference type="Rhea" id="RHEA-COMP:17339"/>
        <dbReference type="Rhea" id="RHEA-COMP:17340"/>
        <dbReference type="ChEBI" id="CHEBI:33019"/>
        <dbReference type="ChEBI" id="CHEBI:61560"/>
        <dbReference type="ChEBI" id="CHEBI:173112"/>
        <dbReference type="EC" id="2.7.7.7"/>
    </reaction>
</comment>
<dbReference type="Proteomes" id="UP001595892">
    <property type="component" value="Unassembled WGS sequence"/>
</dbReference>
<sequence length="1103" mass="121144">MNGPLPPPPGPAAQAPGTQPAPETSTDAASPPPEAGSGSRLRLVAPTLLPPRGTQRRRPEPPPYAELHCLSNFSFQRGASHAEELFERARDLGYAALAITDECSVAGLVRALQASEDGGPRLIVGSEFILDDGLKLVLLCADRAGYAQLCRLITTARRSAGKGDYLLTRADLDAQSLEGLLALWVPTFPRAFEAQQAEAELGWLAGRLPGRTWIALELHRGHDDALRLACLRRLAAAHGTPLVAAGDVHMHRRSRRRLQDVMTAIRLRRPVADCGQALFPNGERHLRTRAELAVLYPPETLSESLRVAALCRFSPRELKYAFPQELVPEGLTPSQHLRALVEAGARGRWPDGVAATYRTTIEKELALIAEKGYEAFFLTVHDVVRWAREQGILCQGRGSAANSLVCYCLGITSVGPERFEMLFERFLSRARDEEPDIDVDFEHERREEVLQYVFGKYGRERAALAATVISYRSRSAARDVARALGFGEDSIDRLANAYSWAHGDAPMALRLREAGFDPDSRGIRLLHALVRQLEKHPRHLSQHVGGFVISGEPLWNLVPVENAAMPDRTVIQWDKDDLEALGLLKVDCLALGMLTCMRKAFQLIERHHGERLDMAGIPEGDAATYRMIQRADTIGVFQIESRAQMSMLPRLKPATYYDLVVQVAIVRPGPIQGDMVHPYLRRRAGLEPIVYPKPEIQGVLQRTLGVPLFQEQVMQLLMVAAGFLPEEADGLRRSMAAWKRNGGLEKWEGRIFEGLTRNGYTPDYARQIFEQIKGFGSYGFPESHAASFALIAYISSWLKCHAPAAFACALLNAQPMGFYAPAQLVADARRHGVVVRPPDVTASDWDSSLEPLPAGQARAGGTERRYGDTHALRLGLRLIGGMDAASAQRIVAARAQAPFRSVDDLVARAALGARARDALADAGALRMLAGHRHRAQWAIAGSAARRDLLLGVATAEEAVALRPPTVAEDTHADYARLGLTLGTHPVRLVRGQLAARRAQRSDRLLRMRHGSRVRHAGLVILRQRPDTASGITFLSLEDEAGVVNVVVRRDLAERQRAELLGAVLLAVDGVLERREGTSHLLAHRLVDLGSLLPQIGPVSRDFH</sequence>
<dbReference type="RefSeq" id="WP_377003576.1">
    <property type="nucleotide sequence ID" value="NZ_JBHSGG010000014.1"/>
</dbReference>
<organism evidence="12 13">
    <name type="scientific">Coralloluteibacterium thermophilum</name>
    <dbReference type="NCBI Taxonomy" id="2707049"/>
    <lineage>
        <taxon>Bacteria</taxon>
        <taxon>Pseudomonadati</taxon>
        <taxon>Pseudomonadota</taxon>
        <taxon>Gammaproteobacteria</taxon>
        <taxon>Lysobacterales</taxon>
        <taxon>Lysobacteraceae</taxon>
        <taxon>Coralloluteibacterium</taxon>
    </lineage>
</organism>
<dbReference type="SUPFAM" id="SSF89550">
    <property type="entry name" value="PHP domain-like"/>
    <property type="match status" value="1"/>
</dbReference>
<dbReference type="Pfam" id="PF02811">
    <property type="entry name" value="PHP"/>
    <property type="match status" value="1"/>
</dbReference>
<proteinExistence type="inferred from homology"/>
<keyword evidence="3 9" id="KW-0548">Nucleotidyltransferase</keyword>
<protein>
    <recommendedName>
        <fullName evidence="9">Error-prone DNA polymerase</fullName>
        <ecNumber evidence="9">2.7.7.7</ecNumber>
    </recommendedName>
</protein>
<dbReference type="InterPro" id="IPR004805">
    <property type="entry name" value="DnaE2/DnaE/PolC"/>
</dbReference>
<keyword evidence="1 9" id="KW-0963">Cytoplasm</keyword>
<dbReference type="InterPro" id="IPR011708">
    <property type="entry name" value="DNA_pol3_alpha_NTPase_dom"/>
</dbReference>
<dbReference type="InterPro" id="IPR004013">
    <property type="entry name" value="PHP_dom"/>
</dbReference>
<dbReference type="InterPro" id="IPR040982">
    <property type="entry name" value="DNA_pol3_finger"/>
</dbReference>
<keyword evidence="4 9" id="KW-0235">DNA replication</keyword>
<evidence type="ECO:0000256" key="10">
    <source>
        <dbReference type="SAM" id="MobiDB-lite"/>
    </source>
</evidence>
<evidence type="ECO:0000313" key="13">
    <source>
        <dbReference type="Proteomes" id="UP001595892"/>
    </source>
</evidence>
<evidence type="ECO:0000256" key="7">
    <source>
        <dbReference type="ARBA" id="ARBA00023204"/>
    </source>
</evidence>
<evidence type="ECO:0000256" key="2">
    <source>
        <dbReference type="ARBA" id="ARBA00022679"/>
    </source>
</evidence>
<evidence type="ECO:0000256" key="8">
    <source>
        <dbReference type="ARBA" id="ARBA00049244"/>
    </source>
</evidence>
<dbReference type="EMBL" id="JBHSGG010000014">
    <property type="protein sequence ID" value="MFC4727568.1"/>
    <property type="molecule type" value="Genomic_DNA"/>
</dbReference>
<dbReference type="InterPro" id="IPR029460">
    <property type="entry name" value="DNAPol_HHH"/>
</dbReference>
<feature type="compositionally biased region" description="Low complexity" evidence="10">
    <location>
        <begin position="12"/>
        <end position="22"/>
    </location>
</feature>
<keyword evidence="5 9" id="KW-0227">DNA damage</keyword>
<dbReference type="PANTHER" id="PTHR32294">
    <property type="entry name" value="DNA POLYMERASE III SUBUNIT ALPHA"/>
    <property type="match status" value="1"/>
</dbReference>
<evidence type="ECO:0000313" key="12">
    <source>
        <dbReference type="EMBL" id="MFC4727568.1"/>
    </source>
</evidence>
<keyword evidence="7 9" id="KW-0234">DNA repair</keyword>
<keyword evidence="2 9" id="KW-0808">Transferase</keyword>
<feature type="region of interest" description="Disordered" evidence="10">
    <location>
        <begin position="1"/>
        <end position="63"/>
    </location>
</feature>
<dbReference type="Gene3D" id="1.10.150.870">
    <property type="match status" value="1"/>
</dbReference>
<dbReference type="InterPro" id="IPR003141">
    <property type="entry name" value="Pol/His_phosphatase_N"/>
</dbReference>
<keyword evidence="6 9" id="KW-0239">DNA-directed DNA polymerase</keyword>
<dbReference type="InterPro" id="IPR016195">
    <property type="entry name" value="Pol/histidinol_Pase-like"/>
</dbReference>
<dbReference type="Gene3D" id="3.20.20.140">
    <property type="entry name" value="Metal-dependent hydrolases"/>
    <property type="match status" value="1"/>
</dbReference>
<comment type="caution">
    <text evidence="12">The sequence shown here is derived from an EMBL/GenBank/DDBJ whole genome shotgun (WGS) entry which is preliminary data.</text>
</comment>
<dbReference type="Pfam" id="PF14579">
    <property type="entry name" value="HHH_6"/>
    <property type="match status" value="1"/>
</dbReference>
<dbReference type="EC" id="2.7.7.7" evidence="9"/>
<evidence type="ECO:0000256" key="5">
    <source>
        <dbReference type="ARBA" id="ARBA00022763"/>
    </source>
</evidence>
<dbReference type="NCBIfam" id="NF004225">
    <property type="entry name" value="PRK05672.1"/>
    <property type="match status" value="1"/>
</dbReference>
<comment type="function">
    <text evidence="9">DNA polymerase involved in damage-induced mutagenesis and translesion synthesis (TLS). It is not the major replicative DNA polymerase.</text>
</comment>
<keyword evidence="13" id="KW-1185">Reference proteome</keyword>
<dbReference type="Pfam" id="PF17657">
    <property type="entry name" value="DNA_pol3_finger"/>
    <property type="match status" value="1"/>
</dbReference>
<name>A0ABV9NKI7_9GAMM</name>
<dbReference type="InterPro" id="IPR023073">
    <property type="entry name" value="DnaE2"/>
</dbReference>
<evidence type="ECO:0000256" key="3">
    <source>
        <dbReference type="ARBA" id="ARBA00022695"/>
    </source>
</evidence>
<feature type="domain" description="Polymerase/histidinol phosphatase N-terminal" evidence="11">
    <location>
        <begin position="65"/>
        <end position="132"/>
    </location>
</feature>
<evidence type="ECO:0000259" key="11">
    <source>
        <dbReference type="SMART" id="SM00481"/>
    </source>
</evidence>
<dbReference type="NCBIfam" id="TIGR00594">
    <property type="entry name" value="polc"/>
    <property type="match status" value="1"/>
</dbReference>